<feature type="domain" description="HTH marR-type" evidence="4">
    <location>
        <begin position="4"/>
        <end position="141"/>
    </location>
</feature>
<keyword evidence="1" id="KW-0805">Transcription regulation</keyword>
<dbReference type="PROSITE" id="PS50995">
    <property type="entry name" value="HTH_MARR_2"/>
    <property type="match status" value="1"/>
</dbReference>
<dbReference type="Pfam" id="PF12802">
    <property type="entry name" value="MarR_2"/>
    <property type="match status" value="1"/>
</dbReference>
<evidence type="ECO:0000256" key="2">
    <source>
        <dbReference type="ARBA" id="ARBA00023125"/>
    </source>
</evidence>
<dbReference type="KEGG" id="lng:BSQ50_10340"/>
<dbReference type="SUPFAM" id="SSF46785">
    <property type="entry name" value="Winged helix' DNA-binding domain"/>
    <property type="match status" value="1"/>
</dbReference>
<dbReference type="InterPro" id="IPR036390">
    <property type="entry name" value="WH_DNA-bd_sf"/>
</dbReference>
<dbReference type="InterPro" id="IPR036388">
    <property type="entry name" value="WH-like_DNA-bd_sf"/>
</dbReference>
<dbReference type="AlphaFoldDB" id="A0A3S6QY16"/>
<dbReference type="GO" id="GO:0003677">
    <property type="term" value="F:DNA binding"/>
    <property type="evidence" value="ECO:0007669"/>
    <property type="project" value="UniProtKB-KW"/>
</dbReference>
<evidence type="ECO:0000313" key="6">
    <source>
        <dbReference type="Proteomes" id="UP000324497"/>
    </source>
</evidence>
<dbReference type="Proteomes" id="UP000324497">
    <property type="component" value="Chromosome"/>
</dbReference>
<proteinExistence type="predicted"/>
<evidence type="ECO:0000256" key="1">
    <source>
        <dbReference type="ARBA" id="ARBA00023015"/>
    </source>
</evidence>
<evidence type="ECO:0000313" key="5">
    <source>
        <dbReference type="EMBL" id="AUJ32900.1"/>
    </source>
</evidence>
<gene>
    <name evidence="5" type="ORF">BSQ50_10340</name>
</gene>
<evidence type="ECO:0000259" key="4">
    <source>
        <dbReference type="PROSITE" id="PS50995"/>
    </source>
</evidence>
<dbReference type="InterPro" id="IPR000835">
    <property type="entry name" value="HTH_MarR-typ"/>
</dbReference>
<accession>A0A3S6QY16</accession>
<organism evidence="5 6">
    <name type="scientific">Liquorilactobacillus nagelii</name>
    <dbReference type="NCBI Taxonomy" id="82688"/>
    <lineage>
        <taxon>Bacteria</taxon>
        <taxon>Bacillati</taxon>
        <taxon>Bacillota</taxon>
        <taxon>Bacilli</taxon>
        <taxon>Lactobacillales</taxon>
        <taxon>Lactobacillaceae</taxon>
        <taxon>Liquorilactobacillus</taxon>
    </lineage>
</organism>
<dbReference type="Gene3D" id="1.10.10.10">
    <property type="entry name" value="Winged helix-like DNA-binding domain superfamily/Winged helix DNA-binding domain"/>
    <property type="match status" value="1"/>
</dbReference>
<name>A0A3S6QY16_9LACO</name>
<keyword evidence="6" id="KW-1185">Reference proteome</keyword>
<evidence type="ECO:0000256" key="3">
    <source>
        <dbReference type="ARBA" id="ARBA00023163"/>
    </source>
</evidence>
<dbReference type="RefSeq" id="WP_148127143.1">
    <property type="nucleotide sequence ID" value="NZ_CP018180.1"/>
</dbReference>
<dbReference type="SMART" id="SM00347">
    <property type="entry name" value="HTH_MARR"/>
    <property type="match status" value="1"/>
</dbReference>
<dbReference type="GO" id="GO:0003700">
    <property type="term" value="F:DNA-binding transcription factor activity"/>
    <property type="evidence" value="ECO:0007669"/>
    <property type="project" value="InterPro"/>
</dbReference>
<keyword evidence="2" id="KW-0238">DNA-binding</keyword>
<protein>
    <recommendedName>
        <fullName evidence="4">HTH marR-type domain-containing protein</fullName>
    </recommendedName>
</protein>
<dbReference type="PANTHER" id="PTHR42756">
    <property type="entry name" value="TRANSCRIPTIONAL REGULATOR, MARR"/>
    <property type="match status" value="1"/>
</dbReference>
<sequence>MTIQQTIGFQVKQLANQLNRVAQQQISQAGLIEIPESQQWVLSYLYDHQTKEIFQSDLQQALGFGKSTISELLARMQKNDLIRLKQSAKDHRRKQVLLTTTSLQKAAIVNQSISAVEKRLTNGLTNNRLTELFQLIQQLKQNLKNINSNKE</sequence>
<keyword evidence="3" id="KW-0804">Transcription</keyword>
<dbReference type="EMBL" id="CP018180">
    <property type="protein sequence ID" value="AUJ32900.1"/>
    <property type="molecule type" value="Genomic_DNA"/>
</dbReference>
<dbReference type="PANTHER" id="PTHR42756:SF1">
    <property type="entry name" value="TRANSCRIPTIONAL REPRESSOR OF EMRAB OPERON"/>
    <property type="match status" value="1"/>
</dbReference>
<reference evidence="5 6" key="1">
    <citation type="submission" date="2016-11" db="EMBL/GenBank/DDBJ databases">
        <title>Interaction between Lactobacillus species and yeast in water kefir.</title>
        <authorList>
            <person name="Behr J."/>
            <person name="Xu D."/>
            <person name="Vogel R.F."/>
        </authorList>
    </citation>
    <scope>NUCLEOTIDE SEQUENCE [LARGE SCALE GENOMIC DNA]</scope>
    <source>
        <strain evidence="5 6">TMW 1.1827</strain>
    </source>
</reference>